<feature type="signal peptide" evidence="5">
    <location>
        <begin position="1"/>
        <end position="28"/>
    </location>
</feature>
<evidence type="ECO:0000256" key="2">
    <source>
        <dbReference type="ARBA" id="ARBA00007664"/>
    </source>
</evidence>
<comment type="subcellular location">
    <subcellularLocation>
        <location evidence="1">Secreted</location>
    </subcellularLocation>
</comment>
<gene>
    <name evidence="7" type="ORF">SAMN05421504_11690</name>
</gene>
<dbReference type="SMART" id="SM00020">
    <property type="entry name" value="Tryp_SPc"/>
    <property type="match status" value="1"/>
</dbReference>
<dbReference type="SUPFAM" id="SSF50494">
    <property type="entry name" value="Trypsin-like serine proteases"/>
    <property type="match status" value="1"/>
</dbReference>
<dbReference type="STRING" id="589385.SAMN05421504_11690"/>
<evidence type="ECO:0000313" key="7">
    <source>
        <dbReference type="EMBL" id="SDZ43226.1"/>
    </source>
</evidence>
<dbReference type="GO" id="GO:0005576">
    <property type="term" value="C:extracellular region"/>
    <property type="evidence" value="ECO:0007669"/>
    <property type="project" value="UniProtKB-SubCell"/>
</dbReference>
<keyword evidence="5" id="KW-0732">Signal</keyword>
<dbReference type="GO" id="GO:0006508">
    <property type="term" value="P:proteolysis"/>
    <property type="evidence" value="ECO:0007669"/>
    <property type="project" value="InterPro"/>
</dbReference>
<dbReference type="PROSITE" id="PS51318">
    <property type="entry name" value="TAT"/>
    <property type="match status" value="1"/>
</dbReference>
<comment type="similarity">
    <text evidence="2">Belongs to the peptidase S1 family.</text>
</comment>
<dbReference type="InterPro" id="IPR006311">
    <property type="entry name" value="TAT_signal"/>
</dbReference>
<reference evidence="7 8" key="1">
    <citation type="submission" date="2016-10" db="EMBL/GenBank/DDBJ databases">
        <authorList>
            <person name="de Groot N.N."/>
        </authorList>
    </citation>
    <scope>NUCLEOTIDE SEQUENCE [LARGE SCALE GENOMIC DNA]</scope>
    <source>
        <strain evidence="7 8">CPCC 202699</strain>
    </source>
</reference>
<organism evidence="7 8">
    <name type="scientific">Amycolatopsis xylanica</name>
    <dbReference type="NCBI Taxonomy" id="589385"/>
    <lineage>
        <taxon>Bacteria</taxon>
        <taxon>Bacillati</taxon>
        <taxon>Actinomycetota</taxon>
        <taxon>Actinomycetes</taxon>
        <taxon>Pseudonocardiales</taxon>
        <taxon>Pseudonocardiaceae</taxon>
        <taxon>Amycolatopsis</taxon>
    </lineage>
</organism>
<dbReference type="RefSeq" id="WP_091300035.1">
    <property type="nucleotide sequence ID" value="NZ_FNON01000016.1"/>
</dbReference>
<protein>
    <submittedName>
        <fullName evidence="7">Trypsin</fullName>
    </submittedName>
</protein>
<evidence type="ECO:0000313" key="8">
    <source>
        <dbReference type="Proteomes" id="UP000199515"/>
    </source>
</evidence>
<sequence>MPAKSRRNLLLVAGALLAAAVAVPVASATPETAGQPGIVGGQPAAVAQYPFAVFLTDENGSQFCGAVLIGENSVATAAHCAKAVTKTNLRVVAGRQDKRVKDGTVSTVSDIWVNPDYTDPGTGNDIALLTTSTRLRYDTAQVTQTARYYAENTMATVLGWGRLKDNGERSDVLRSVDVPMISDASCKTAYGNYDPSTMVCAGYANGGKDACQGDSGGPLVVGKVLIGIVSWGVGCAQPGKPGVYTRVSAFADELEKRSNRGLF</sequence>
<dbReference type="PANTHER" id="PTHR24276:SF98">
    <property type="entry name" value="FI18310P1-RELATED"/>
    <property type="match status" value="1"/>
</dbReference>
<dbReference type="InterPro" id="IPR001254">
    <property type="entry name" value="Trypsin_dom"/>
</dbReference>
<dbReference type="PROSITE" id="PS50240">
    <property type="entry name" value="TRYPSIN_DOM"/>
    <property type="match status" value="1"/>
</dbReference>
<evidence type="ECO:0000256" key="4">
    <source>
        <dbReference type="ARBA" id="ARBA00023157"/>
    </source>
</evidence>
<feature type="chain" id="PRO_5011456464" evidence="5">
    <location>
        <begin position="29"/>
        <end position="263"/>
    </location>
</feature>
<dbReference type="InterPro" id="IPR050430">
    <property type="entry name" value="Peptidase_S1"/>
</dbReference>
<feature type="domain" description="Peptidase S1" evidence="6">
    <location>
        <begin position="38"/>
        <end position="259"/>
    </location>
</feature>
<dbReference type="Proteomes" id="UP000199515">
    <property type="component" value="Unassembled WGS sequence"/>
</dbReference>
<dbReference type="PANTHER" id="PTHR24276">
    <property type="entry name" value="POLYSERASE-RELATED"/>
    <property type="match status" value="1"/>
</dbReference>
<evidence type="ECO:0000259" key="6">
    <source>
        <dbReference type="PROSITE" id="PS50240"/>
    </source>
</evidence>
<dbReference type="InterPro" id="IPR001314">
    <property type="entry name" value="Peptidase_S1A"/>
</dbReference>
<proteinExistence type="inferred from homology"/>
<dbReference type="Pfam" id="PF00089">
    <property type="entry name" value="Trypsin"/>
    <property type="match status" value="1"/>
</dbReference>
<evidence type="ECO:0000256" key="3">
    <source>
        <dbReference type="ARBA" id="ARBA00022525"/>
    </source>
</evidence>
<dbReference type="OrthoDB" id="1496095at2"/>
<dbReference type="Gene3D" id="2.40.10.10">
    <property type="entry name" value="Trypsin-like serine proteases"/>
    <property type="match status" value="1"/>
</dbReference>
<keyword evidence="3" id="KW-0964">Secreted</keyword>
<dbReference type="GO" id="GO:0051604">
    <property type="term" value="P:protein maturation"/>
    <property type="evidence" value="ECO:0007669"/>
    <property type="project" value="UniProtKB-ARBA"/>
</dbReference>
<dbReference type="FunFam" id="2.40.10.10:FF:000047">
    <property type="entry name" value="Trypsin eta"/>
    <property type="match status" value="1"/>
</dbReference>
<keyword evidence="8" id="KW-1185">Reference proteome</keyword>
<name>A0A1H3SYX3_9PSEU</name>
<keyword evidence="4" id="KW-1015">Disulfide bond</keyword>
<dbReference type="GO" id="GO:0004252">
    <property type="term" value="F:serine-type endopeptidase activity"/>
    <property type="evidence" value="ECO:0007669"/>
    <property type="project" value="InterPro"/>
</dbReference>
<dbReference type="CDD" id="cd00190">
    <property type="entry name" value="Tryp_SPc"/>
    <property type="match status" value="1"/>
</dbReference>
<evidence type="ECO:0000256" key="5">
    <source>
        <dbReference type="SAM" id="SignalP"/>
    </source>
</evidence>
<dbReference type="InterPro" id="IPR009003">
    <property type="entry name" value="Peptidase_S1_PA"/>
</dbReference>
<dbReference type="InterPro" id="IPR043504">
    <property type="entry name" value="Peptidase_S1_PA_chymotrypsin"/>
</dbReference>
<evidence type="ECO:0000256" key="1">
    <source>
        <dbReference type="ARBA" id="ARBA00004613"/>
    </source>
</evidence>
<dbReference type="PRINTS" id="PR00722">
    <property type="entry name" value="CHYMOTRYPSIN"/>
</dbReference>
<dbReference type="InterPro" id="IPR033116">
    <property type="entry name" value="TRYPSIN_SER"/>
</dbReference>
<dbReference type="EMBL" id="FNON01000016">
    <property type="protein sequence ID" value="SDZ43226.1"/>
    <property type="molecule type" value="Genomic_DNA"/>
</dbReference>
<accession>A0A1H3SYX3</accession>
<dbReference type="PROSITE" id="PS00135">
    <property type="entry name" value="TRYPSIN_SER"/>
    <property type="match status" value="1"/>
</dbReference>
<dbReference type="AlphaFoldDB" id="A0A1H3SYX3"/>